<dbReference type="Gene3D" id="3.30.10.10">
    <property type="entry name" value="Trypsin Inhibitor V, subunit A"/>
    <property type="match status" value="1"/>
</dbReference>
<accession>A0ABY7TRD8</accession>
<keyword evidence="1" id="KW-0732">Signal</keyword>
<evidence type="ECO:0000313" key="3">
    <source>
        <dbReference type="Proteomes" id="UP001220395"/>
    </source>
</evidence>
<keyword evidence="3" id="KW-1185">Reference proteome</keyword>
<feature type="chain" id="PRO_5046133582" evidence="1">
    <location>
        <begin position="25"/>
        <end position="95"/>
    </location>
</feature>
<name>A0ABY7TRD8_9SPHN</name>
<dbReference type="PANTHER" id="PTHR39600:SF1">
    <property type="entry name" value="PEPTIDASE INHIBITOR I78 FAMILY PROTEIN"/>
    <property type="match status" value="1"/>
</dbReference>
<sequence>MRAIVAGGVVLAGLSLSACVTPRAAPPAGACNAAKAQGFVGNAASEALAEDARKAAGAQTVRILTPGQIVTMEFRAGRLNVNVDESGHVSAIRCG</sequence>
<dbReference type="PROSITE" id="PS51257">
    <property type="entry name" value="PROKAR_LIPOPROTEIN"/>
    <property type="match status" value="1"/>
</dbReference>
<dbReference type="PANTHER" id="PTHR39600">
    <property type="entry name" value="PEPTIDASE INHIBITOR I78 FAMILY PROTEIN"/>
    <property type="match status" value="1"/>
</dbReference>
<reference evidence="2 3" key="1">
    <citation type="submission" date="2023-02" db="EMBL/GenBank/DDBJ databases">
        <title>Genome sequence of Sphingomonas naphthae.</title>
        <authorList>
            <person name="Kim S."/>
            <person name="Heo J."/>
            <person name="Kwon S.-W."/>
        </authorList>
    </citation>
    <scope>NUCLEOTIDE SEQUENCE [LARGE SCALE GENOMIC DNA]</scope>
    <source>
        <strain evidence="2 3">KACC 18716</strain>
    </source>
</reference>
<evidence type="ECO:0000256" key="1">
    <source>
        <dbReference type="SAM" id="SignalP"/>
    </source>
</evidence>
<dbReference type="Proteomes" id="UP001220395">
    <property type="component" value="Chromosome"/>
</dbReference>
<dbReference type="EMBL" id="CP117411">
    <property type="protein sequence ID" value="WCT75207.1"/>
    <property type="molecule type" value="Genomic_DNA"/>
</dbReference>
<feature type="signal peptide" evidence="1">
    <location>
        <begin position="1"/>
        <end position="24"/>
    </location>
</feature>
<organism evidence="2 3">
    <name type="scientific">Sphingomonas naphthae</name>
    <dbReference type="NCBI Taxonomy" id="1813468"/>
    <lineage>
        <taxon>Bacteria</taxon>
        <taxon>Pseudomonadati</taxon>
        <taxon>Pseudomonadota</taxon>
        <taxon>Alphaproteobacteria</taxon>
        <taxon>Sphingomonadales</taxon>
        <taxon>Sphingomonadaceae</taxon>
        <taxon>Sphingomonas</taxon>
    </lineage>
</organism>
<gene>
    <name evidence="2" type="ORF">PQ455_08305</name>
</gene>
<dbReference type="Pfam" id="PF11720">
    <property type="entry name" value="Inhibitor_I78"/>
    <property type="match status" value="1"/>
</dbReference>
<protein>
    <submittedName>
        <fullName evidence="2">I78 family peptidase inhibitor</fullName>
    </submittedName>
</protein>
<dbReference type="InterPro" id="IPR021719">
    <property type="entry name" value="Prot_inh_I78"/>
</dbReference>
<dbReference type="RefSeq" id="WP_273690856.1">
    <property type="nucleotide sequence ID" value="NZ_CP117411.1"/>
</dbReference>
<proteinExistence type="predicted"/>
<evidence type="ECO:0000313" key="2">
    <source>
        <dbReference type="EMBL" id="WCT75207.1"/>
    </source>
</evidence>